<evidence type="ECO:0000313" key="8">
    <source>
        <dbReference type="Proteomes" id="UP000559256"/>
    </source>
</evidence>
<comment type="caution">
    <text evidence="7">The sequence shown here is derived from an EMBL/GenBank/DDBJ whole genome shotgun (WGS) entry which is preliminary data.</text>
</comment>
<evidence type="ECO:0000313" key="7">
    <source>
        <dbReference type="EMBL" id="KAF5374364.1"/>
    </source>
</evidence>
<comment type="subcellular location">
    <subcellularLocation>
        <location evidence="1 5">Membrane</location>
        <topology evidence="1 5">Multi-pass membrane protein</topology>
    </subcellularLocation>
</comment>
<evidence type="ECO:0000256" key="1">
    <source>
        <dbReference type="ARBA" id="ARBA00004141"/>
    </source>
</evidence>
<keyword evidence="3 5" id="KW-1133">Transmembrane helix</keyword>
<comment type="similarity">
    <text evidence="5">Belongs to the copper transporter (Ctr) (TC 1.A.56) family. SLC31A subfamily.</text>
</comment>
<evidence type="ECO:0000256" key="6">
    <source>
        <dbReference type="SAM" id="MobiDB-lite"/>
    </source>
</evidence>
<feature type="region of interest" description="Disordered" evidence="6">
    <location>
        <begin position="39"/>
        <end position="59"/>
    </location>
</feature>
<dbReference type="Pfam" id="PF04145">
    <property type="entry name" value="Ctr"/>
    <property type="match status" value="1"/>
</dbReference>
<evidence type="ECO:0000256" key="4">
    <source>
        <dbReference type="ARBA" id="ARBA00023136"/>
    </source>
</evidence>
<feature type="transmembrane region" description="Helical" evidence="5">
    <location>
        <begin position="90"/>
        <end position="109"/>
    </location>
</feature>
<keyword evidence="5" id="KW-0406">Ion transport</keyword>
<sequence length="220" mass="24119">MNDFVLWPSIAISYKQHEIKLSTASPPLSWIMSHSHSDSGMSGMDMSGSSDNSTTSSSSSSMMMMMMMPYLHFTKGDILLFDTVAPSSPGAIFATCLIMFLLSILDRYAHAARRGLERQLALRANQLIVNYPTTFPEDFSATGKASVTLPAAESNPCCTPPQSRFILSHDLSRGVMTGFEITLHYLLMLVVMTFNASYIISIILGAVVGEIAFGRLHRGY</sequence>
<protein>
    <recommendedName>
        <fullName evidence="5">Copper transport protein</fullName>
    </recommendedName>
</protein>
<evidence type="ECO:0000256" key="3">
    <source>
        <dbReference type="ARBA" id="ARBA00022989"/>
    </source>
</evidence>
<evidence type="ECO:0000256" key="5">
    <source>
        <dbReference type="RuleBase" id="RU367022"/>
    </source>
</evidence>
<dbReference type="AlphaFoldDB" id="A0A8H5LYT3"/>
<dbReference type="InterPro" id="IPR007274">
    <property type="entry name" value="Cop_transporter"/>
</dbReference>
<keyword evidence="5" id="KW-0813">Transport</keyword>
<dbReference type="GO" id="GO:0005375">
    <property type="term" value="F:copper ion transmembrane transporter activity"/>
    <property type="evidence" value="ECO:0007669"/>
    <property type="project" value="UniProtKB-UniRule"/>
</dbReference>
<dbReference type="GO" id="GO:0005886">
    <property type="term" value="C:plasma membrane"/>
    <property type="evidence" value="ECO:0007669"/>
    <property type="project" value="TreeGrafter"/>
</dbReference>
<accession>A0A8H5LYT3</accession>
<organism evidence="7 8">
    <name type="scientific">Tetrapyrgos nigripes</name>
    <dbReference type="NCBI Taxonomy" id="182062"/>
    <lineage>
        <taxon>Eukaryota</taxon>
        <taxon>Fungi</taxon>
        <taxon>Dikarya</taxon>
        <taxon>Basidiomycota</taxon>
        <taxon>Agaricomycotina</taxon>
        <taxon>Agaricomycetes</taxon>
        <taxon>Agaricomycetidae</taxon>
        <taxon>Agaricales</taxon>
        <taxon>Marasmiineae</taxon>
        <taxon>Marasmiaceae</taxon>
        <taxon>Tetrapyrgos</taxon>
    </lineage>
</organism>
<dbReference type="PANTHER" id="PTHR12483">
    <property type="entry name" value="SOLUTE CARRIER FAMILY 31 COPPER TRANSPORTERS"/>
    <property type="match status" value="1"/>
</dbReference>
<evidence type="ECO:0000256" key="2">
    <source>
        <dbReference type="ARBA" id="ARBA00022692"/>
    </source>
</evidence>
<dbReference type="PANTHER" id="PTHR12483:SF27">
    <property type="entry name" value="COPPER TRANSPORT PROTEIN CTR1"/>
    <property type="match status" value="1"/>
</dbReference>
<keyword evidence="5" id="KW-0187">Copper transport</keyword>
<keyword evidence="5" id="KW-0186">Copper</keyword>
<keyword evidence="4 5" id="KW-0472">Membrane</keyword>
<reference evidence="7 8" key="1">
    <citation type="journal article" date="2020" name="ISME J.">
        <title>Uncovering the hidden diversity of litter-decomposition mechanisms in mushroom-forming fungi.</title>
        <authorList>
            <person name="Floudas D."/>
            <person name="Bentzer J."/>
            <person name="Ahren D."/>
            <person name="Johansson T."/>
            <person name="Persson P."/>
            <person name="Tunlid A."/>
        </authorList>
    </citation>
    <scope>NUCLEOTIDE SEQUENCE [LARGE SCALE GENOMIC DNA]</scope>
    <source>
        <strain evidence="7 8">CBS 291.85</strain>
    </source>
</reference>
<gene>
    <name evidence="7" type="ORF">D9758_004714</name>
</gene>
<dbReference type="Proteomes" id="UP000559256">
    <property type="component" value="Unassembled WGS sequence"/>
</dbReference>
<keyword evidence="2 5" id="KW-0812">Transmembrane</keyword>
<proteinExistence type="inferred from homology"/>
<dbReference type="OrthoDB" id="73901at2759"/>
<name>A0A8H5LYT3_9AGAR</name>
<dbReference type="EMBL" id="JAACJM010000002">
    <property type="protein sequence ID" value="KAF5374364.1"/>
    <property type="molecule type" value="Genomic_DNA"/>
</dbReference>
<keyword evidence="8" id="KW-1185">Reference proteome</keyword>